<keyword evidence="5 9" id="KW-0671">Queuosine biosynthesis</keyword>
<keyword evidence="1 9" id="KW-0004">4Fe-4S</keyword>
<feature type="binding site" evidence="9">
    <location>
        <begin position="260"/>
        <end position="261"/>
    </location>
    <ligand>
        <name>cob(II)alamin</name>
        <dbReference type="ChEBI" id="CHEBI:16304"/>
    </ligand>
</feature>
<dbReference type="PROSITE" id="PS00198">
    <property type="entry name" value="4FE4S_FER_1"/>
    <property type="match status" value="1"/>
</dbReference>
<feature type="active site" description="Proton donor" evidence="9">
    <location>
        <position position="152"/>
    </location>
</feature>
<feature type="binding site" evidence="9">
    <location>
        <position position="176"/>
    </location>
    <ligand>
        <name>cob(II)alamin</name>
        <dbReference type="ChEBI" id="CHEBI:16304"/>
    </ligand>
</feature>
<dbReference type="KEGG" id="asem:NNL22_13855"/>
<evidence type="ECO:0000256" key="7">
    <source>
        <dbReference type="ARBA" id="ARBA00023004"/>
    </source>
</evidence>
<dbReference type="EMBL" id="CP101527">
    <property type="protein sequence ID" value="UZW74100.1"/>
    <property type="molecule type" value="Genomic_DNA"/>
</dbReference>
<evidence type="ECO:0000256" key="5">
    <source>
        <dbReference type="ARBA" id="ARBA00022785"/>
    </source>
</evidence>
<feature type="binding site" evidence="9">
    <location>
        <position position="213"/>
    </location>
    <ligand>
        <name>[4Fe-4S] cluster</name>
        <dbReference type="ChEBI" id="CHEBI:49883"/>
        <label>1</label>
    </ligand>
</feature>
<feature type="binding site" evidence="9">
    <location>
        <position position="152"/>
    </location>
    <ligand>
        <name>cob(II)alamin</name>
        <dbReference type="ChEBI" id="CHEBI:16304"/>
    </ligand>
</feature>
<evidence type="ECO:0000259" key="10">
    <source>
        <dbReference type="PROSITE" id="PS51379"/>
    </source>
</evidence>
<dbReference type="PANTHER" id="PTHR30002">
    <property type="entry name" value="EPOXYQUEUOSINE REDUCTASE"/>
    <property type="match status" value="1"/>
</dbReference>
<dbReference type="NCBIfam" id="TIGR00276">
    <property type="entry name" value="tRNA epoxyqueuosine(34) reductase QueG"/>
    <property type="match status" value="1"/>
</dbReference>
<comment type="function">
    <text evidence="9">Catalyzes the conversion of epoxyqueuosine (oQ) to queuosine (Q), which is a hypermodified base found in the wobble positions of tRNA(Asp), tRNA(Asn), tRNA(His) and tRNA(Tyr).</text>
</comment>
<keyword evidence="6 9" id="KW-0560">Oxidoreductase</keyword>
<feature type="domain" description="4Fe-4S ferredoxin-type" evidence="10">
    <location>
        <begin position="198"/>
        <end position="227"/>
    </location>
</feature>
<dbReference type="PANTHER" id="PTHR30002:SF4">
    <property type="entry name" value="EPOXYQUEUOSINE REDUCTASE"/>
    <property type="match status" value="1"/>
</dbReference>
<evidence type="ECO:0000256" key="8">
    <source>
        <dbReference type="ARBA" id="ARBA00023014"/>
    </source>
</evidence>
<dbReference type="AlphaFoldDB" id="A0A9E8HG89"/>
<feature type="binding site" evidence="9">
    <location>
        <position position="210"/>
    </location>
    <ligand>
        <name>[4Fe-4S] cluster</name>
        <dbReference type="ChEBI" id="CHEBI:49883"/>
        <label>1</label>
    </ligand>
</feature>
<comment type="cofactor">
    <cofactor evidence="9">
        <name>cob(II)alamin</name>
        <dbReference type="ChEBI" id="CHEBI:16304"/>
    </cofactor>
</comment>
<proteinExistence type="inferred from homology"/>
<evidence type="ECO:0000313" key="11">
    <source>
        <dbReference type="EMBL" id="UZW74100.1"/>
    </source>
</evidence>
<reference evidence="11" key="1">
    <citation type="submission" date="2022-07" db="EMBL/GenBank/DDBJ databases">
        <title>Alkalimarinus sp. nov., isolated from gut of a Alitta virens.</title>
        <authorList>
            <person name="Yang A.I."/>
            <person name="Shin N.-R."/>
        </authorList>
    </citation>
    <scope>NUCLEOTIDE SEQUENCE</scope>
    <source>
        <strain evidence="11">FA028</strain>
    </source>
</reference>
<dbReference type="PROSITE" id="PS51379">
    <property type="entry name" value="4FE4S_FER_2"/>
    <property type="match status" value="1"/>
</dbReference>
<evidence type="ECO:0000256" key="4">
    <source>
        <dbReference type="ARBA" id="ARBA00022723"/>
    </source>
</evidence>
<dbReference type="Pfam" id="PF08331">
    <property type="entry name" value="QueG_DUF1730"/>
    <property type="match status" value="1"/>
</dbReference>
<evidence type="ECO:0000256" key="1">
    <source>
        <dbReference type="ARBA" id="ARBA00022485"/>
    </source>
</evidence>
<dbReference type="FunFam" id="3.30.70.20:FF:000017">
    <property type="entry name" value="Epoxyqueuosine reductase"/>
    <property type="match status" value="1"/>
</dbReference>
<feature type="binding site" evidence="9">
    <location>
        <position position="207"/>
    </location>
    <ligand>
        <name>[4Fe-4S] cluster</name>
        <dbReference type="ChEBI" id="CHEBI:49883"/>
        <label>1</label>
    </ligand>
</feature>
<dbReference type="EC" id="1.17.99.6" evidence="9"/>
<keyword evidence="9" id="KW-0170">Cobalt</keyword>
<dbReference type="GO" id="GO:0046872">
    <property type="term" value="F:metal ion binding"/>
    <property type="evidence" value="ECO:0007669"/>
    <property type="project" value="UniProtKB-KW"/>
</dbReference>
<protein>
    <recommendedName>
        <fullName evidence="9">Epoxyqueuosine reductase</fullName>
        <ecNumber evidence="9">1.17.99.6</ecNumber>
    </recommendedName>
    <alternativeName>
        <fullName evidence="9">Queuosine biosynthesis protein QueG</fullName>
    </alternativeName>
</protein>
<dbReference type="GO" id="GO:0031419">
    <property type="term" value="F:cobalamin binding"/>
    <property type="evidence" value="ECO:0007669"/>
    <property type="project" value="UniProtKB-KW"/>
</dbReference>
<comment type="subcellular location">
    <subcellularLocation>
        <location evidence="9">Cytoplasm</location>
    </subcellularLocation>
</comment>
<dbReference type="InterPro" id="IPR017896">
    <property type="entry name" value="4Fe4S_Fe-S-bd"/>
</dbReference>
<evidence type="ECO:0000256" key="9">
    <source>
        <dbReference type="HAMAP-Rule" id="MF_00916"/>
    </source>
</evidence>
<dbReference type="GO" id="GO:0052693">
    <property type="term" value="F:epoxyqueuosine reductase activity"/>
    <property type="evidence" value="ECO:0007669"/>
    <property type="project" value="UniProtKB-UniRule"/>
</dbReference>
<evidence type="ECO:0000313" key="12">
    <source>
        <dbReference type="Proteomes" id="UP001164472"/>
    </source>
</evidence>
<keyword evidence="8 9" id="KW-0411">Iron-sulfur</keyword>
<dbReference type="InterPro" id="IPR013542">
    <property type="entry name" value="QueG_DUF1730"/>
</dbReference>
<comment type="cofactor">
    <cofactor evidence="9">
        <name>[4Fe-4S] cluster</name>
        <dbReference type="ChEBI" id="CHEBI:49883"/>
    </cofactor>
    <text evidence="9">Binds 2 [4Fe-4S] clusters per monomer.</text>
</comment>
<dbReference type="Proteomes" id="UP001164472">
    <property type="component" value="Chromosome"/>
</dbReference>
<dbReference type="InterPro" id="IPR004453">
    <property type="entry name" value="QueG"/>
</dbReference>
<keyword evidence="2 9" id="KW-0963">Cytoplasm</keyword>
<sequence>MNKPIATSASDKKSPSSSDLQALATHIKAWARELGFQQVGITDVDPGKHEQRFIQWLENQYQGDMDYMGKHGSKRYHPDQLVEETSRVISLRMDYLPEDSRMIEVLKDKNKGYISRYTLGRDYHKLIRKRLNLLTQKINETMSGFNFRAFVDSAPVLERAFAQKSGLGWFGKSSMIINRQAGTYFFLGEIFTNIPLPIDPPYEKDHCGQCTECLDKCPTNAFVSPYVLDARRCISYLTIELKGTIPEELRSLMGNRIFGCDDCQLVCPWNRFSKSSNESDFSPRHQFTTPDLVDLFNWDEETFLKLTEGSAIRRAGYESWLRNIAIALGNAPSSAVVIKTLKEKQDHPSDIVKEHVEWALAQHEDKLPLIDITSKA</sequence>
<feature type="binding site" evidence="9">
    <location>
        <position position="217"/>
    </location>
    <ligand>
        <name>[4Fe-4S] cluster</name>
        <dbReference type="ChEBI" id="CHEBI:49883"/>
        <label>2</label>
    </ligand>
</feature>
<name>A0A9E8HG89_9ALTE</name>
<comment type="similarity">
    <text evidence="9">Belongs to the QueG family.</text>
</comment>
<feature type="binding site" evidence="9">
    <location>
        <position position="233"/>
    </location>
    <ligand>
        <name>[4Fe-4S] cluster</name>
        <dbReference type="ChEBI" id="CHEBI:49883"/>
        <label>2</label>
    </ligand>
</feature>
<comment type="caution">
    <text evidence="9">Lacks conserved residue(s) required for the propagation of feature annotation.</text>
</comment>
<keyword evidence="9" id="KW-0846">Cobalamin</keyword>
<feature type="binding site" evidence="9">
    <location>
        <position position="242"/>
    </location>
    <ligand>
        <name>tRNA</name>
        <dbReference type="ChEBI" id="CHEBI:17843"/>
    </ligand>
</feature>
<comment type="pathway">
    <text evidence="9">tRNA modification; tRNA-queuosine biosynthesis.</text>
</comment>
<dbReference type="GO" id="GO:0008616">
    <property type="term" value="P:tRNA queuosine(34) biosynthetic process"/>
    <property type="evidence" value="ECO:0007669"/>
    <property type="project" value="UniProtKB-UniRule"/>
</dbReference>
<accession>A0A9E8HG89</accession>
<feature type="binding site" evidence="9">
    <location>
        <position position="263"/>
    </location>
    <ligand>
        <name>[4Fe-4S] cluster</name>
        <dbReference type="ChEBI" id="CHEBI:49883"/>
        <label>2</label>
    </ligand>
</feature>
<keyword evidence="4 9" id="KW-0479">Metal-binding</keyword>
<dbReference type="Gene3D" id="3.30.70.20">
    <property type="match status" value="1"/>
</dbReference>
<dbReference type="HAMAP" id="MF_00916">
    <property type="entry name" value="QueG"/>
    <property type="match status" value="1"/>
</dbReference>
<feature type="binding site" evidence="9">
    <location>
        <position position="75"/>
    </location>
    <ligand>
        <name>cob(II)alamin</name>
        <dbReference type="ChEBI" id="CHEBI:16304"/>
    </ligand>
</feature>
<gene>
    <name evidence="9 11" type="primary">queG</name>
    <name evidence="11" type="ORF">NNL22_13855</name>
</gene>
<feature type="binding site" evidence="9">
    <location>
        <position position="187"/>
    </location>
    <ligand>
        <name>cob(II)alamin</name>
        <dbReference type="ChEBI" id="CHEBI:16304"/>
    </ligand>
</feature>
<feature type="binding site" evidence="9">
    <location>
        <position position="267"/>
    </location>
    <ligand>
        <name>[4Fe-4S] cluster</name>
        <dbReference type="ChEBI" id="CHEBI:49883"/>
        <label>1</label>
    </ligand>
</feature>
<dbReference type="InterPro" id="IPR017900">
    <property type="entry name" value="4Fe4S_Fe_S_CS"/>
</dbReference>
<evidence type="ECO:0000256" key="2">
    <source>
        <dbReference type="ARBA" id="ARBA00022490"/>
    </source>
</evidence>
<dbReference type="Pfam" id="PF13484">
    <property type="entry name" value="Fer4_16"/>
    <property type="match status" value="1"/>
</dbReference>
<dbReference type="SUPFAM" id="SSF54862">
    <property type="entry name" value="4Fe-4S ferredoxins"/>
    <property type="match status" value="1"/>
</dbReference>
<keyword evidence="7 9" id="KW-0408">Iron</keyword>
<keyword evidence="12" id="KW-1185">Reference proteome</keyword>
<feature type="binding site" evidence="9">
    <location>
        <position position="260"/>
    </location>
    <ligand>
        <name>[4Fe-4S] cluster</name>
        <dbReference type="ChEBI" id="CHEBI:49883"/>
        <label>2</label>
    </ligand>
</feature>
<feature type="binding site" evidence="9">
    <location>
        <position position="235"/>
    </location>
    <ligand>
        <name>cob(II)alamin</name>
        <dbReference type="ChEBI" id="CHEBI:16304"/>
    </ligand>
</feature>
<evidence type="ECO:0000256" key="6">
    <source>
        <dbReference type="ARBA" id="ARBA00023002"/>
    </source>
</evidence>
<organism evidence="11 12">
    <name type="scientific">Alkalimarinus sediminis</name>
    <dbReference type="NCBI Taxonomy" id="1632866"/>
    <lineage>
        <taxon>Bacteria</taxon>
        <taxon>Pseudomonadati</taxon>
        <taxon>Pseudomonadota</taxon>
        <taxon>Gammaproteobacteria</taxon>
        <taxon>Alteromonadales</taxon>
        <taxon>Alteromonadaceae</taxon>
        <taxon>Alkalimarinus</taxon>
    </lineage>
</organism>
<comment type="subunit">
    <text evidence="9">Monomer.</text>
</comment>
<dbReference type="GO" id="GO:0051539">
    <property type="term" value="F:4 iron, 4 sulfur cluster binding"/>
    <property type="evidence" value="ECO:0007669"/>
    <property type="project" value="UniProtKB-KW"/>
</dbReference>
<comment type="catalytic activity">
    <reaction evidence="9">
        <text>epoxyqueuosine(34) in tRNA + AH2 = queuosine(34) in tRNA + A + H2O</text>
        <dbReference type="Rhea" id="RHEA:32159"/>
        <dbReference type="Rhea" id="RHEA-COMP:18571"/>
        <dbReference type="Rhea" id="RHEA-COMP:18582"/>
        <dbReference type="ChEBI" id="CHEBI:13193"/>
        <dbReference type="ChEBI" id="CHEBI:15377"/>
        <dbReference type="ChEBI" id="CHEBI:17499"/>
        <dbReference type="ChEBI" id="CHEBI:194431"/>
        <dbReference type="ChEBI" id="CHEBI:194443"/>
        <dbReference type="EC" id="1.17.99.6"/>
    </reaction>
</comment>
<evidence type="ECO:0000256" key="3">
    <source>
        <dbReference type="ARBA" id="ARBA00022694"/>
    </source>
</evidence>
<dbReference type="GO" id="GO:0005737">
    <property type="term" value="C:cytoplasm"/>
    <property type="evidence" value="ECO:0007669"/>
    <property type="project" value="UniProtKB-SubCell"/>
</dbReference>
<dbReference type="RefSeq" id="WP_251811299.1">
    <property type="nucleotide sequence ID" value="NZ_CP101527.1"/>
</dbReference>
<keyword evidence="3 9" id="KW-0819">tRNA processing</keyword>